<protein>
    <recommendedName>
        <fullName evidence="1">Sm domain-containing protein</fullName>
    </recommendedName>
</protein>
<proteinExistence type="predicted"/>
<dbReference type="SUPFAM" id="SSF50182">
    <property type="entry name" value="Sm-like ribonucleoproteins"/>
    <property type="match status" value="1"/>
</dbReference>
<dbReference type="InParanoid" id="A0A1E5S0J5"/>
<dbReference type="SMART" id="SM00651">
    <property type="entry name" value="Sm"/>
    <property type="match status" value="1"/>
</dbReference>
<dbReference type="EMBL" id="LPNM01000001">
    <property type="protein sequence ID" value="OEJ92493.1"/>
    <property type="molecule type" value="Genomic_DNA"/>
</dbReference>
<gene>
    <name evidence="2" type="ORF">AWRI3579_g72</name>
</gene>
<feature type="domain" description="Sm" evidence="1">
    <location>
        <begin position="5"/>
        <end position="87"/>
    </location>
</feature>
<dbReference type="Proteomes" id="UP000095728">
    <property type="component" value="Unassembled WGS sequence"/>
</dbReference>
<dbReference type="Pfam" id="PF01423">
    <property type="entry name" value="LSM"/>
    <property type="match status" value="1"/>
</dbReference>
<reference evidence="3" key="1">
    <citation type="journal article" date="2016" name="Genome Announc.">
        <title>Genome sequences of three species of Hanseniaspora isolated from spontaneous wine fermentations.</title>
        <authorList>
            <person name="Sternes P.R."/>
            <person name="Lee D."/>
            <person name="Kutyna D.R."/>
            <person name="Borneman A.R."/>
        </authorList>
    </citation>
    <scope>NUCLEOTIDE SEQUENCE [LARGE SCALE GENOMIC DNA]</scope>
    <source>
        <strain evidence="3">AWRI3579</strain>
    </source>
</reference>
<dbReference type="InterPro" id="IPR001163">
    <property type="entry name" value="Sm_dom_euk/arc"/>
</dbReference>
<evidence type="ECO:0000259" key="1">
    <source>
        <dbReference type="SMART" id="SM00651"/>
    </source>
</evidence>
<evidence type="ECO:0000313" key="3">
    <source>
        <dbReference type="Proteomes" id="UP000095728"/>
    </source>
</evidence>
<dbReference type="Gene3D" id="2.30.30.100">
    <property type="match status" value="1"/>
</dbReference>
<dbReference type="InterPro" id="IPR010920">
    <property type="entry name" value="LSM_dom_sf"/>
</dbReference>
<comment type="caution">
    <text evidence="2">The sequence shown here is derived from an EMBL/GenBank/DDBJ whole genome shotgun (WGS) entry which is preliminary data.</text>
</comment>
<dbReference type="AlphaFoldDB" id="A0A1E5S0J5"/>
<dbReference type="GO" id="GO:0032991">
    <property type="term" value="C:protein-containing complex"/>
    <property type="evidence" value="ECO:0007669"/>
    <property type="project" value="UniProtKB-ARBA"/>
</dbReference>
<sequence length="104" mass="11571">MVEIQDLKSFIGSLLFIDLRPTQVYLERHLCGTLVASDNNLNLLIENTLETTKQKISSKATANNISELKRELGLVSVPFGEIKSIKIATSDIQKMEHAQANCKV</sequence>
<name>A0A1E5S0J5_9ASCO</name>
<organism evidence="2 3">
    <name type="scientific">Hanseniaspora osmophila</name>
    <dbReference type="NCBI Taxonomy" id="56408"/>
    <lineage>
        <taxon>Eukaryota</taxon>
        <taxon>Fungi</taxon>
        <taxon>Dikarya</taxon>
        <taxon>Ascomycota</taxon>
        <taxon>Saccharomycotina</taxon>
        <taxon>Saccharomycetes</taxon>
        <taxon>Saccharomycodales</taxon>
        <taxon>Saccharomycodaceae</taxon>
        <taxon>Hanseniaspora</taxon>
    </lineage>
</organism>
<accession>A0A1E5S0J5</accession>
<dbReference type="OrthoDB" id="368909at2759"/>
<keyword evidence="3" id="KW-1185">Reference proteome</keyword>
<evidence type="ECO:0000313" key="2">
    <source>
        <dbReference type="EMBL" id="OEJ92493.1"/>
    </source>
</evidence>